<dbReference type="EMBL" id="CAJVPT010004357">
    <property type="protein sequence ID" value="CAG8507077.1"/>
    <property type="molecule type" value="Genomic_DNA"/>
</dbReference>
<evidence type="ECO:0000313" key="2">
    <source>
        <dbReference type="Proteomes" id="UP000789525"/>
    </source>
</evidence>
<comment type="caution">
    <text evidence="1">The sequence shown here is derived from an EMBL/GenBank/DDBJ whole genome shotgun (WGS) entry which is preliminary data.</text>
</comment>
<evidence type="ECO:0000313" key="1">
    <source>
        <dbReference type="EMBL" id="CAG8507077.1"/>
    </source>
</evidence>
<protein>
    <submittedName>
        <fullName evidence="1">9113_t:CDS:1</fullName>
    </submittedName>
</protein>
<accession>A0ACA9L3R6</accession>
<name>A0ACA9L3R6_9GLOM</name>
<gene>
    <name evidence="1" type="ORF">ACOLOM_LOCUS3053</name>
</gene>
<keyword evidence="2" id="KW-1185">Reference proteome</keyword>
<reference evidence="1" key="1">
    <citation type="submission" date="2021-06" db="EMBL/GenBank/DDBJ databases">
        <authorList>
            <person name="Kallberg Y."/>
            <person name="Tangrot J."/>
            <person name="Rosling A."/>
        </authorList>
    </citation>
    <scope>NUCLEOTIDE SEQUENCE</scope>
    <source>
        <strain evidence="1">CL356</strain>
    </source>
</reference>
<sequence>MTVLFQAAFNDALRAEILKSKMSGKCTDIPAQHAGNNIDTPARFIV</sequence>
<organism evidence="1 2">
    <name type="scientific">Acaulospora colombiana</name>
    <dbReference type="NCBI Taxonomy" id="27376"/>
    <lineage>
        <taxon>Eukaryota</taxon>
        <taxon>Fungi</taxon>
        <taxon>Fungi incertae sedis</taxon>
        <taxon>Mucoromycota</taxon>
        <taxon>Glomeromycotina</taxon>
        <taxon>Glomeromycetes</taxon>
        <taxon>Diversisporales</taxon>
        <taxon>Acaulosporaceae</taxon>
        <taxon>Acaulospora</taxon>
    </lineage>
</organism>
<dbReference type="Proteomes" id="UP000789525">
    <property type="component" value="Unassembled WGS sequence"/>
</dbReference>
<proteinExistence type="predicted"/>